<organism evidence="3 4">
    <name type="scientific">Nocardioides agri</name>
    <dbReference type="NCBI Taxonomy" id="2682843"/>
    <lineage>
        <taxon>Bacteria</taxon>
        <taxon>Bacillati</taxon>
        <taxon>Actinomycetota</taxon>
        <taxon>Actinomycetes</taxon>
        <taxon>Propionibacteriales</taxon>
        <taxon>Nocardioidaceae</taxon>
        <taxon>Nocardioides</taxon>
    </lineage>
</organism>
<dbReference type="Proteomes" id="UP000473525">
    <property type="component" value="Unassembled WGS sequence"/>
</dbReference>
<dbReference type="InterPro" id="IPR028051">
    <property type="entry name" value="CheX-like_dom"/>
</dbReference>
<comment type="caution">
    <text evidence="3">The sequence shown here is derived from an EMBL/GenBank/DDBJ whole genome shotgun (WGS) entry which is preliminary data.</text>
</comment>
<dbReference type="InterPro" id="IPR028976">
    <property type="entry name" value="CheC-like_sf"/>
</dbReference>
<evidence type="ECO:0000256" key="1">
    <source>
        <dbReference type="ARBA" id="ARBA00022500"/>
    </source>
</evidence>
<dbReference type="SUPFAM" id="SSF103039">
    <property type="entry name" value="CheC-like"/>
    <property type="match status" value="1"/>
</dbReference>
<evidence type="ECO:0000313" key="3">
    <source>
        <dbReference type="EMBL" id="MVQ48876.1"/>
    </source>
</evidence>
<dbReference type="GO" id="GO:0006935">
    <property type="term" value="P:chemotaxis"/>
    <property type="evidence" value="ECO:0007669"/>
    <property type="project" value="UniProtKB-KW"/>
</dbReference>
<proteinExistence type="predicted"/>
<name>A0A6L6XQM8_9ACTN</name>
<dbReference type="AlphaFoldDB" id="A0A6L6XQM8"/>
<gene>
    <name evidence="3" type="ORF">GON03_06750</name>
</gene>
<feature type="domain" description="Chemotaxis phosphatase CheX-like" evidence="2">
    <location>
        <begin position="43"/>
        <end position="117"/>
    </location>
</feature>
<evidence type="ECO:0000259" key="2">
    <source>
        <dbReference type="Pfam" id="PF13690"/>
    </source>
</evidence>
<evidence type="ECO:0000313" key="4">
    <source>
        <dbReference type="Proteomes" id="UP000473525"/>
    </source>
</evidence>
<sequence length="149" mass="15204">MTNGTAPDNALVLAAIEQVWGSMLFASADPWPADRPAEFGSGVQAQIELRGDWNGRLVLTCDRDVAAQIAGAMLGCGPEEVLPDLDVHDAVGEVLNVVGGSVKGALDGVSALGLPGVAPCTAPPAQGECMVVSWRDAPVYVQVVPDAAA</sequence>
<keyword evidence="1" id="KW-0145">Chemotaxis</keyword>
<dbReference type="Pfam" id="PF13690">
    <property type="entry name" value="CheX"/>
    <property type="match status" value="1"/>
</dbReference>
<keyword evidence="4" id="KW-1185">Reference proteome</keyword>
<accession>A0A6L6XQM8</accession>
<dbReference type="RefSeq" id="WP_157341271.1">
    <property type="nucleotide sequence ID" value="NZ_WSEK01000004.1"/>
</dbReference>
<dbReference type="EMBL" id="WSEK01000004">
    <property type="protein sequence ID" value="MVQ48876.1"/>
    <property type="molecule type" value="Genomic_DNA"/>
</dbReference>
<protein>
    <recommendedName>
        <fullName evidence="2">Chemotaxis phosphatase CheX-like domain-containing protein</fullName>
    </recommendedName>
</protein>
<reference evidence="3 4" key="1">
    <citation type="submission" date="2019-12" db="EMBL/GenBank/DDBJ databases">
        <authorList>
            <person name="Huq M.A."/>
        </authorList>
    </citation>
    <scope>NUCLEOTIDE SEQUENCE [LARGE SCALE GENOMIC DNA]</scope>
    <source>
        <strain evidence="3 4">MAH-18</strain>
    </source>
</reference>
<dbReference type="Gene3D" id="3.40.1550.10">
    <property type="entry name" value="CheC-like"/>
    <property type="match status" value="1"/>
</dbReference>